<evidence type="ECO:0000256" key="2">
    <source>
        <dbReference type="SAM" id="Phobius"/>
    </source>
</evidence>
<feature type="transmembrane region" description="Helical" evidence="2">
    <location>
        <begin position="40"/>
        <end position="58"/>
    </location>
</feature>
<keyword evidence="2" id="KW-1133">Transmembrane helix</keyword>
<accession>A0AAU8IE97</accession>
<sequence>MSSETFPDLGSSIPPITNEILQELIKRKNREHKWKKRESLAGILLMISAGAFCIFIFFLQIDKLNTLDGFHRLLNNPINWLFAAGVTLTAISFVHAHNQAEEAENDYDQLREEMIDRNGELWPREPGGSTRFRVLHYLLKEKGINLFYK</sequence>
<gene>
    <name evidence="3" type="ORF">ABNN70_11655</name>
</gene>
<dbReference type="Pfam" id="PF10864">
    <property type="entry name" value="DUF2663"/>
    <property type="match status" value="1"/>
</dbReference>
<dbReference type="InterPro" id="IPR020210">
    <property type="entry name" value="Uncharacterised_YpbF_TM"/>
</dbReference>
<proteinExistence type="predicted"/>
<reference evidence="3" key="1">
    <citation type="submission" date="2024-06" db="EMBL/GenBank/DDBJ databases">
        <authorList>
            <person name="Fan A."/>
            <person name="Zhang F.Y."/>
            <person name="Zhang L."/>
        </authorList>
    </citation>
    <scope>NUCLEOTIDE SEQUENCE</scope>
    <source>
        <strain evidence="3">Y61</strain>
    </source>
</reference>
<keyword evidence="1" id="KW-0175">Coiled coil</keyword>
<evidence type="ECO:0000256" key="1">
    <source>
        <dbReference type="SAM" id="Coils"/>
    </source>
</evidence>
<name>A0AAU8IE97_9BACL</name>
<dbReference type="AlphaFoldDB" id="A0AAU8IE97"/>
<protein>
    <submittedName>
        <fullName evidence="3">DUF2663 family protein</fullName>
    </submittedName>
</protein>
<dbReference type="RefSeq" id="WP_353947882.1">
    <property type="nucleotide sequence ID" value="NZ_CP159510.1"/>
</dbReference>
<keyword evidence="2" id="KW-0812">Transmembrane</keyword>
<feature type="transmembrane region" description="Helical" evidence="2">
    <location>
        <begin position="78"/>
        <end position="96"/>
    </location>
</feature>
<keyword evidence="2" id="KW-0472">Membrane</keyword>
<dbReference type="EMBL" id="CP159510">
    <property type="protein sequence ID" value="XCJ16323.1"/>
    <property type="molecule type" value="Genomic_DNA"/>
</dbReference>
<evidence type="ECO:0000313" key="3">
    <source>
        <dbReference type="EMBL" id="XCJ16323.1"/>
    </source>
</evidence>
<organism evidence="3">
    <name type="scientific">Sporolactobacillus sp. Y61</name>
    <dbReference type="NCBI Taxonomy" id="3160863"/>
    <lineage>
        <taxon>Bacteria</taxon>
        <taxon>Bacillati</taxon>
        <taxon>Bacillota</taxon>
        <taxon>Bacilli</taxon>
        <taxon>Bacillales</taxon>
        <taxon>Sporolactobacillaceae</taxon>
        <taxon>Sporolactobacillus</taxon>
    </lineage>
</organism>
<feature type="coiled-coil region" evidence="1">
    <location>
        <begin position="93"/>
        <end position="120"/>
    </location>
</feature>